<gene>
    <name evidence="1" type="ORF">IC620_11240</name>
</gene>
<organism evidence="1 2">
    <name type="scientific">Polycladospora coralii</name>
    <dbReference type="NCBI Taxonomy" id="2771432"/>
    <lineage>
        <taxon>Bacteria</taxon>
        <taxon>Bacillati</taxon>
        <taxon>Bacillota</taxon>
        <taxon>Bacilli</taxon>
        <taxon>Bacillales</taxon>
        <taxon>Thermoactinomycetaceae</taxon>
        <taxon>Polycladospora</taxon>
    </lineage>
</organism>
<dbReference type="Pfam" id="PF06838">
    <property type="entry name" value="Met_gamma_lyase"/>
    <property type="match status" value="1"/>
</dbReference>
<reference evidence="1" key="1">
    <citation type="submission" date="2020-09" db="EMBL/GenBank/DDBJ databases">
        <title>A novel bacterium of genus Hazenella, isolated from South China Sea.</title>
        <authorList>
            <person name="Huang H."/>
            <person name="Mo K."/>
            <person name="Hu Y."/>
        </authorList>
    </citation>
    <scope>NUCLEOTIDE SEQUENCE</scope>
    <source>
        <strain evidence="1">IB182357</strain>
    </source>
</reference>
<dbReference type="PANTHER" id="PTHR46658:SF1">
    <property type="entry name" value="CYS OR MET METABOLISM PYRIDOXAL-PHOSPHATE-DEPENDENT ENZYME"/>
    <property type="match status" value="1"/>
</dbReference>
<sequence length="407" mass="44489">MIERVEQKIDPMIRRIEKEVDQHQWRVLTSFRKHRVSEQHLQASTGYGYDDMGRETLEQIFAELMGAEMAIVRPHITSGTHAITSCLFGILRPGDAFIYLTGEPYDTLEQVIGKGKDGSGSLADFDITYQAISLTDHQEVDFLALEKAISQRTRLIAIQRSRGYADRPSFSIERIQAMIKKIRQIRSDLIIFVDNCYGEFVEQIEPTHVGADLIAGSLIKNPGGGLAKSGGYIAGKMKYVKQAASRLVAPGIGVEGGATHGYLRDYFQGLFLAPHVVGEARKGAVFTAAMLDLLGFKTSPSWDEQRTDIIQQVHLGEPELLIAFCQGIQAASPVDAHISPVPAAMPGYLDPVIMAAGTFVQGASIELSADGPLRPPYTVFLQGGLTFSHIKAAIALSLDQMMATGKI</sequence>
<dbReference type="InterPro" id="IPR015421">
    <property type="entry name" value="PyrdxlP-dep_Trfase_major"/>
</dbReference>
<dbReference type="SUPFAM" id="SSF53383">
    <property type="entry name" value="PLP-dependent transferases"/>
    <property type="match status" value="1"/>
</dbReference>
<dbReference type="Gene3D" id="3.90.1150.60">
    <property type="entry name" value="Methioning gamme-lyase, C-terminal domain"/>
    <property type="match status" value="1"/>
</dbReference>
<dbReference type="PANTHER" id="PTHR46658">
    <property type="entry name" value="CYS OR MET METABOLISM PYRIDOXAL-PHOSPHATE-DEPENDENT ENZYME"/>
    <property type="match status" value="1"/>
</dbReference>
<keyword evidence="2" id="KW-1185">Reference proteome</keyword>
<dbReference type="Gene3D" id="3.40.640.10">
    <property type="entry name" value="Type I PLP-dependent aspartate aminotransferase-like (Major domain)"/>
    <property type="match status" value="1"/>
</dbReference>
<name>A0A926RXW8_9BACL</name>
<dbReference type="AlphaFoldDB" id="A0A926RXW8"/>
<comment type="caution">
    <text evidence="1">The sequence shown here is derived from an EMBL/GenBank/DDBJ whole genome shotgun (WGS) entry which is preliminary data.</text>
</comment>
<dbReference type="InterPro" id="IPR009651">
    <property type="entry name" value="Met_g_lyase_put"/>
</dbReference>
<dbReference type="EMBL" id="JACXAH010000015">
    <property type="protein sequence ID" value="MBD1372931.1"/>
    <property type="molecule type" value="Genomic_DNA"/>
</dbReference>
<accession>A0A926RXW8</accession>
<dbReference type="Proteomes" id="UP000661691">
    <property type="component" value="Unassembled WGS sequence"/>
</dbReference>
<evidence type="ECO:0000313" key="2">
    <source>
        <dbReference type="Proteomes" id="UP000661691"/>
    </source>
</evidence>
<dbReference type="InterPro" id="IPR015424">
    <property type="entry name" value="PyrdxlP-dep_Trfase"/>
</dbReference>
<protein>
    <submittedName>
        <fullName evidence="1">Methionine gamma-lyase family protein</fullName>
    </submittedName>
</protein>
<evidence type="ECO:0000313" key="1">
    <source>
        <dbReference type="EMBL" id="MBD1372931.1"/>
    </source>
</evidence>
<proteinExistence type="predicted"/>